<sequence length="82" mass="9761">MDNKTKMMKWLKEPIFSEKIDPFIKFVLVFSGAMAGALVYPQTDMPFWQFLLWMIPLVIVLVFIIKVLGTVWRNNRKQHDMK</sequence>
<evidence type="ECO:0000313" key="2">
    <source>
        <dbReference type="EMBL" id="MBB5179998.1"/>
    </source>
</evidence>
<reference evidence="2 3" key="1">
    <citation type="submission" date="2020-08" db="EMBL/GenBank/DDBJ databases">
        <title>Genomic Encyclopedia of Type Strains, Phase IV (KMG-IV): sequencing the most valuable type-strain genomes for metagenomic binning, comparative biology and taxonomic classification.</title>
        <authorList>
            <person name="Goeker M."/>
        </authorList>
    </citation>
    <scope>NUCLEOTIDE SEQUENCE [LARGE SCALE GENOMIC DNA]</scope>
    <source>
        <strain evidence="2 3">DSM 15895</strain>
    </source>
</reference>
<dbReference type="OrthoDB" id="9924879at2"/>
<feature type="transmembrane region" description="Helical" evidence="1">
    <location>
        <begin position="20"/>
        <end position="41"/>
    </location>
</feature>
<protein>
    <submittedName>
        <fullName evidence="2">Putative membrane protein</fullName>
    </submittedName>
</protein>
<accession>A0A7W8CR27</accession>
<keyword evidence="1" id="KW-0812">Transmembrane</keyword>
<gene>
    <name evidence="2" type="ORF">HNQ44_001422</name>
</gene>
<dbReference type="EMBL" id="JACHHE010000003">
    <property type="protein sequence ID" value="MBB5179998.1"/>
    <property type="molecule type" value="Genomic_DNA"/>
</dbReference>
<keyword evidence="1" id="KW-0472">Membrane</keyword>
<evidence type="ECO:0000313" key="3">
    <source>
        <dbReference type="Proteomes" id="UP000525923"/>
    </source>
</evidence>
<evidence type="ECO:0000256" key="1">
    <source>
        <dbReference type="SAM" id="Phobius"/>
    </source>
</evidence>
<organism evidence="2 3">
    <name type="scientific">Planococcus koreensis</name>
    <dbReference type="NCBI Taxonomy" id="112331"/>
    <lineage>
        <taxon>Bacteria</taxon>
        <taxon>Bacillati</taxon>
        <taxon>Bacillota</taxon>
        <taxon>Bacilli</taxon>
        <taxon>Bacillales</taxon>
        <taxon>Caryophanaceae</taxon>
        <taxon>Planococcus</taxon>
    </lineage>
</organism>
<keyword evidence="3" id="KW-1185">Reference proteome</keyword>
<name>A0A7W8CR27_9BACL</name>
<keyword evidence="1" id="KW-1133">Transmembrane helix</keyword>
<dbReference type="Proteomes" id="UP000525923">
    <property type="component" value="Unassembled WGS sequence"/>
</dbReference>
<proteinExistence type="predicted"/>
<dbReference type="RefSeq" id="WP_135504379.1">
    <property type="nucleotide sequence ID" value="NZ_JACHHE010000003.1"/>
</dbReference>
<dbReference type="AlphaFoldDB" id="A0A7W8CR27"/>
<feature type="transmembrane region" description="Helical" evidence="1">
    <location>
        <begin position="47"/>
        <end position="72"/>
    </location>
</feature>
<comment type="caution">
    <text evidence="2">The sequence shown here is derived from an EMBL/GenBank/DDBJ whole genome shotgun (WGS) entry which is preliminary data.</text>
</comment>